<evidence type="ECO:0000313" key="2">
    <source>
        <dbReference type="Proteomes" id="UP000824469"/>
    </source>
</evidence>
<protein>
    <submittedName>
        <fullName evidence="1">Uncharacterized protein</fullName>
    </submittedName>
</protein>
<gene>
    <name evidence="1" type="ORF">KI387_003980</name>
</gene>
<dbReference type="Proteomes" id="UP000824469">
    <property type="component" value="Unassembled WGS sequence"/>
</dbReference>
<feature type="non-terminal residue" evidence="1">
    <location>
        <position position="1"/>
    </location>
</feature>
<evidence type="ECO:0000313" key="1">
    <source>
        <dbReference type="EMBL" id="KAH9331872.1"/>
    </source>
</evidence>
<keyword evidence="2" id="KW-1185">Reference proteome</keyword>
<feature type="non-terminal residue" evidence="1">
    <location>
        <position position="83"/>
    </location>
</feature>
<accession>A0AA38H0J4</accession>
<sequence>GQLTATQAQIGGVTGVVILGTCKGTTTATCTGTTIGTGTTSGIGAGTGTGTGTGCVPVGQGPLLLGAVGTSPTSHGGTGLLYG</sequence>
<dbReference type="AlphaFoldDB" id="A0AA38H0J4"/>
<name>A0AA38H0J4_TAXCH</name>
<dbReference type="EMBL" id="JAHRHJ020000001">
    <property type="protein sequence ID" value="KAH9331872.1"/>
    <property type="molecule type" value="Genomic_DNA"/>
</dbReference>
<proteinExistence type="predicted"/>
<reference evidence="1 2" key="1">
    <citation type="journal article" date="2021" name="Nat. Plants">
        <title>The Taxus genome provides insights into paclitaxel biosynthesis.</title>
        <authorList>
            <person name="Xiong X."/>
            <person name="Gou J."/>
            <person name="Liao Q."/>
            <person name="Li Y."/>
            <person name="Zhou Q."/>
            <person name="Bi G."/>
            <person name="Li C."/>
            <person name="Du R."/>
            <person name="Wang X."/>
            <person name="Sun T."/>
            <person name="Guo L."/>
            <person name="Liang H."/>
            <person name="Lu P."/>
            <person name="Wu Y."/>
            <person name="Zhang Z."/>
            <person name="Ro D.K."/>
            <person name="Shang Y."/>
            <person name="Huang S."/>
            <person name="Yan J."/>
        </authorList>
    </citation>
    <scope>NUCLEOTIDE SEQUENCE [LARGE SCALE GENOMIC DNA]</scope>
    <source>
        <strain evidence="1">Ta-2019</strain>
    </source>
</reference>
<organism evidence="1 2">
    <name type="scientific">Taxus chinensis</name>
    <name type="common">Chinese yew</name>
    <name type="synonym">Taxus wallichiana var. chinensis</name>
    <dbReference type="NCBI Taxonomy" id="29808"/>
    <lineage>
        <taxon>Eukaryota</taxon>
        <taxon>Viridiplantae</taxon>
        <taxon>Streptophyta</taxon>
        <taxon>Embryophyta</taxon>
        <taxon>Tracheophyta</taxon>
        <taxon>Spermatophyta</taxon>
        <taxon>Pinopsida</taxon>
        <taxon>Pinidae</taxon>
        <taxon>Conifers II</taxon>
        <taxon>Cupressales</taxon>
        <taxon>Taxaceae</taxon>
        <taxon>Taxus</taxon>
    </lineage>
</organism>
<comment type="caution">
    <text evidence="1">The sequence shown here is derived from an EMBL/GenBank/DDBJ whole genome shotgun (WGS) entry which is preliminary data.</text>
</comment>